<feature type="region of interest" description="Disordered" evidence="3">
    <location>
        <begin position="127"/>
        <end position="151"/>
    </location>
</feature>
<evidence type="ECO:0000313" key="7">
    <source>
        <dbReference type="Proteomes" id="UP000005240"/>
    </source>
</evidence>
<dbReference type="SUPFAM" id="SSF57756">
    <property type="entry name" value="Retrovirus zinc finger-like domains"/>
    <property type="match status" value="1"/>
</dbReference>
<sequence length="151" mass="16529">MGWEASTLISQYHQGPHKDVRLALVLARAHFMELSDLTNLALKIDNKINGTDATTIDQAPTVNPKAMDLSAAQGYLSGTEKAHMMKEGMCFCCGEKGHIARDCPDKPKKKKGKDAIRIAELEEQVRRLTLDPGNQAEAGRAEQSKNGNARV</sequence>
<evidence type="ECO:0000256" key="1">
    <source>
        <dbReference type="ARBA" id="ARBA00022664"/>
    </source>
</evidence>
<dbReference type="InterPro" id="IPR036875">
    <property type="entry name" value="Znf_CCHC_sf"/>
</dbReference>
<dbReference type="Pfam" id="PF00098">
    <property type="entry name" value="zf-CCHC"/>
    <property type="match status" value="1"/>
</dbReference>
<dbReference type="Gene3D" id="4.10.60.10">
    <property type="entry name" value="Zinc finger, CCHC-type"/>
    <property type="match status" value="1"/>
</dbReference>
<keyword evidence="7" id="KW-1185">Reference proteome</keyword>
<dbReference type="GO" id="GO:0006397">
    <property type="term" value="P:mRNA processing"/>
    <property type="evidence" value="ECO:0007669"/>
    <property type="project" value="UniProtKB-KW"/>
</dbReference>
<name>A0A180GXY2_PUCT1</name>
<evidence type="ECO:0000256" key="3">
    <source>
        <dbReference type="SAM" id="MobiDB-lite"/>
    </source>
</evidence>
<proteinExistence type="predicted"/>
<reference evidence="6" key="4">
    <citation type="submission" date="2025-05" db="UniProtKB">
        <authorList>
            <consortium name="EnsemblFungi"/>
        </authorList>
    </citation>
    <scope>IDENTIFICATION</scope>
    <source>
        <strain evidence="6">isolate 1-1 / race 1 (BBBD)</strain>
    </source>
</reference>
<dbReference type="AlphaFoldDB" id="A0A180GXY2"/>
<dbReference type="GO" id="GO:0003676">
    <property type="term" value="F:nucleic acid binding"/>
    <property type="evidence" value="ECO:0007669"/>
    <property type="project" value="InterPro"/>
</dbReference>
<dbReference type="VEuPathDB" id="FungiDB:PTTG_26086"/>
<protein>
    <submittedName>
        <fullName evidence="6">CCHC-type domain-containing protein</fullName>
    </submittedName>
</protein>
<keyword evidence="2" id="KW-0479">Metal-binding</keyword>
<reference evidence="6 7" key="3">
    <citation type="journal article" date="2017" name="G3 (Bethesda)">
        <title>Comparative analysis highlights variable genome content of wheat rusts and divergence of the mating loci.</title>
        <authorList>
            <person name="Cuomo C.A."/>
            <person name="Bakkeren G."/>
            <person name="Khalil H.B."/>
            <person name="Panwar V."/>
            <person name="Joly D."/>
            <person name="Linning R."/>
            <person name="Sakthikumar S."/>
            <person name="Song X."/>
            <person name="Adiconis X."/>
            <person name="Fan L."/>
            <person name="Goldberg J.M."/>
            <person name="Levin J.Z."/>
            <person name="Young S."/>
            <person name="Zeng Q."/>
            <person name="Anikster Y."/>
            <person name="Bruce M."/>
            <person name="Wang M."/>
            <person name="Yin C."/>
            <person name="McCallum B."/>
            <person name="Szabo L.J."/>
            <person name="Hulbert S."/>
            <person name="Chen X."/>
            <person name="Fellers J.P."/>
        </authorList>
    </citation>
    <scope>NUCLEOTIDE SEQUENCE</scope>
    <source>
        <strain evidence="7">Isolate 1-1 / race 1 (BBBD)</strain>
        <strain evidence="6">isolate 1-1 / race 1 (BBBD)</strain>
    </source>
</reference>
<accession>A0A180GXY2</accession>
<gene>
    <name evidence="5" type="ORF">PTTG_26086</name>
</gene>
<feature type="domain" description="CCHC-type" evidence="4">
    <location>
        <begin position="90"/>
        <end position="105"/>
    </location>
</feature>
<dbReference type="EMBL" id="ADAS02000014">
    <property type="protein sequence ID" value="OAV97229.1"/>
    <property type="molecule type" value="Genomic_DNA"/>
</dbReference>
<dbReference type="InterPro" id="IPR001878">
    <property type="entry name" value="Znf_CCHC"/>
</dbReference>
<dbReference type="Proteomes" id="UP000005240">
    <property type="component" value="Unassembled WGS sequence"/>
</dbReference>
<dbReference type="EnsemblFungi" id="PTTG_26086-t43_1">
    <property type="protein sequence ID" value="PTTG_26086-t43_1-p1"/>
    <property type="gene ID" value="PTTG_26086"/>
</dbReference>
<keyword evidence="2" id="KW-0863">Zinc-finger</keyword>
<organism evidence="5">
    <name type="scientific">Puccinia triticina (isolate 1-1 / race 1 (BBBD))</name>
    <name type="common">Brown leaf rust fungus</name>
    <dbReference type="NCBI Taxonomy" id="630390"/>
    <lineage>
        <taxon>Eukaryota</taxon>
        <taxon>Fungi</taxon>
        <taxon>Dikarya</taxon>
        <taxon>Basidiomycota</taxon>
        <taxon>Pucciniomycotina</taxon>
        <taxon>Pucciniomycetes</taxon>
        <taxon>Pucciniales</taxon>
        <taxon>Pucciniaceae</taxon>
        <taxon>Puccinia</taxon>
    </lineage>
</organism>
<reference evidence="5" key="2">
    <citation type="submission" date="2016-05" db="EMBL/GenBank/DDBJ databases">
        <title>Comparative analysis highlights variable genome content of wheat rusts and divergence of the mating loci.</title>
        <authorList>
            <person name="Cuomo C.A."/>
            <person name="Bakkeren G."/>
            <person name="Szabo L."/>
            <person name="Khalil H."/>
            <person name="Joly D."/>
            <person name="Goldberg J."/>
            <person name="Young S."/>
            <person name="Zeng Q."/>
            <person name="Fellers J."/>
        </authorList>
    </citation>
    <scope>NUCLEOTIDE SEQUENCE [LARGE SCALE GENOMIC DNA]</scope>
    <source>
        <strain evidence="5">1-1 BBBD Race 1</strain>
    </source>
</reference>
<dbReference type="SMART" id="SM00343">
    <property type="entry name" value="ZnF_C2HC"/>
    <property type="match status" value="1"/>
</dbReference>
<dbReference type="GO" id="GO:0008270">
    <property type="term" value="F:zinc ion binding"/>
    <property type="evidence" value="ECO:0007669"/>
    <property type="project" value="UniProtKB-KW"/>
</dbReference>
<reference evidence="5" key="1">
    <citation type="submission" date="2009-11" db="EMBL/GenBank/DDBJ databases">
        <authorList>
            <consortium name="The Broad Institute Genome Sequencing Platform"/>
            <person name="Ward D."/>
            <person name="Feldgarden M."/>
            <person name="Earl A."/>
            <person name="Young S.K."/>
            <person name="Zeng Q."/>
            <person name="Koehrsen M."/>
            <person name="Alvarado L."/>
            <person name="Berlin A."/>
            <person name="Bochicchio J."/>
            <person name="Borenstein D."/>
            <person name="Chapman S.B."/>
            <person name="Chen Z."/>
            <person name="Engels R."/>
            <person name="Freedman E."/>
            <person name="Gellesch M."/>
            <person name="Goldberg J."/>
            <person name="Griggs A."/>
            <person name="Gujja S."/>
            <person name="Heilman E."/>
            <person name="Heiman D."/>
            <person name="Hepburn T."/>
            <person name="Howarth C."/>
            <person name="Jen D."/>
            <person name="Larson L."/>
            <person name="Lewis B."/>
            <person name="Mehta T."/>
            <person name="Park D."/>
            <person name="Pearson M."/>
            <person name="Roberts A."/>
            <person name="Saif S."/>
            <person name="Shea T."/>
            <person name="Shenoy N."/>
            <person name="Sisk P."/>
            <person name="Stolte C."/>
            <person name="Sykes S."/>
            <person name="Thomson T."/>
            <person name="Walk T."/>
            <person name="White J."/>
            <person name="Yandava C."/>
            <person name="Izard J."/>
            <person name="Baranova O.V."/>
            <person name="Blanton J.M."/>
            <person name="Tanner A.C."/>
            <person name="Dewhirst F.E."/>
            <person name="Haas B."/>
            <person name="Nusbaum C."/>
            <person name="Birren B."/>
        </authorList>
    </citation>
    <scope>NUCLEOTIDE SEQUENCE [LARGE SCALE GENOMIC DNA]</scope>
    <source>
        <strain evidence="5">1-1 BBBD Race 1</strain>
    </source>
</reference>
<keyword evidence="1" id="KW-0507">mRNA processing</keyword>
<evidence type="ECO:0000313" key="6">
    <source>
        <dbReference type="EnsemblFungi" id="PTTG_26086-t43_1-p1"/>
    </source>
</evidence>
<keyword evidence="2" id="KW-0862">Zinc</keyword>
<dbReference type="OrthoDB" id="5582182at2759"/>
<evidence type="ECO:0000259" key="4">
    <source>
        <dbReference type="PROSITE" id="PS50158"/>
    </source>
</evidence>
<evidence type="ECO:0000256" key="2">
    <source>
        <dbReference type="PROSITE-ProRule" id="PRU00047"/>
    </source>
</evidence>
<evidence type="ECO:0000313" key="5">
    <source>
        <dbReference type="EMBL" id="OAV97229.1"/>
    </source>
</evidence>
<dbReference type="PROSITE" id="PS50158">
    <property type="entry name" value="ZF_CCHC"/>
    <property type="match status" value="1"/>
</dbReference>